<evidence type="ECO:0008006" key="3">
    <source>
        <dbReference type="Google" id="ProtNLM"/>
    </source>
</evidence>
<dbReference type="GO" id="GO:0016538">
    <property type="term" value="F:cyclin-dependent protein serine/threonine kinase regulator activity"/>
    <property type="evidence" value="ECO:0007669"/>
    <property type="project" value="TreeGrafter"/>
</dbReference>
<comment type="caution">
    <text evidence="1">The sequence shown here is derived from an EMBL/GenBank/DDBJ whole genome shotgun (WGS) entry which is preliminary data.</text>
</comment>
<dbReference type="GO" id="GO:0005634">
    <property type="term" value="C:nucleus"/>
    <property type="evidence" value="ECO:0007669"/>
    <property type="project" value="TreeGrafter"/>
</dbReference>
<dbReference type="AlphaFoldDB" id="A0A3D8SJC5"/>
<proteinExistence type="predicted"/>
<dbReference type="GO" id="GO:0019901">
    <property type="term" value="F:protein kinase binding"/>
    <property type="evidence" value="ECO:0007669"/>
    <property type="project" value="InterPro"/>
</dbReference>
<dbReference type="EMBL" id="PVWQ01000003">
    <property type="protein sequence ID" value="RDW86427.1"/>
    <property type="molecule type" value="Genomic_DNA"/>
</dbReference>
<dbReference type="InterPro" id="IPR036915">
    <property type="entry name" value="Cyclin-like_sf"/>
</dbReference>
<dbReference type="GeneID" id="38113439"/>
<dbReference type="Pfam" id="PF08613">
    <property type="entry name" value="Cyclin"/>
    <property type="match status" value="1"/>
</dbReference>
<dbReference type="Proteomes" id="UP000256690">
    <property type="component" value="Unassembled WGS sequence"/>
</dbReference>
<gene>
    <name evidence="1" type="ORF">DSM5745_03069</name>
</gene>
<dbReference type="OrthoDB" id="244495at2759"/>
<evidence type="ECO:0000313" key="2">
    <source>
        <dbReference type="Proteomes" id="UP000256690"/>
    </source>
</evidence>
<evidence type="ECO:0000313" key="1">
    <source>
        <dbReference type="EMBL" id="RDW86427.1"/>
    </source>
</evidence>
<accession>A0A3D8SJC5</accession>
<dbReference type="Gene3D" id="1.10.472.10">
    <property type="entry name" value="Cyclin-like"/>
    <property type="match status" value="1"/>
</dbReference>
<dbReference type="CDD" id="cd20557">
    <property type="entry name" value="CYCLIN_ScPCL1-like"/>
    <property type="match status" value="1"/>
</dbReference>
<reference evidence="1 2" key="1">
    <citation type="journal article" date="2018" name="IMA Fungus">
        <title>IMA Genome-F 9: Draft genome sequence of Annulohypoxylon stygium, Aspergillus mulundensis, Berkeleyomyces basicola (syn. Thielaviopsis basicola), Ceratocystis smalleyi, two Cercospora beticola strains, Coleophoma cylindrospora, Fusarium fracticaudum, Phialophora cf. hyalina, and Morchella septimelata.</title>
        <authorList>
            <person name="Wingfield B.D."/>
            <person name="Bills G.F."/>
            <person name="Dong Y."/>
            <person name="Huang W."/>
            <person name="Nel W.J."/>
            <person name="Swalarsk-Parry B.S."/>
            <person name="Vaghefi N."/>
            <person name="Wilken P.M."/>
            <person name="An Z."/>
            <person name="de Beer Z.W."/>
            <person name="De Vos L."/>
            <person name="Chen L."/>
            <person name="Duong T.A."/>
            <person name="Gao Y."/>
            <person name="Hammerbacher A."/>
            <person name="Kikkert J.R."/>
            <person name="Li Y."/>
            <person name="Li H."/>
            <person name="Li K."/>
            <person name="Li Q."/>
            <person name="Liu X."/>
            <person name="Ma X."/>
            <person name="Naidoo K."/>
            <person name="Pethybridge S.J."/>
            <person name="Sun J."/>
            <person name="Steenkamp E.T."/>
            <person name="van der Nest M.A."/>
            <person name="van Wyk S."/>
            <person name="Wingfield M.J."/>
            <person name="Xiong C."/>
            <person name="Yue Q."/>
            <person name="Zhang X."/>
        </authorList>
    </citation>
    <scope>NUCLEOTIDE SEQUENCE [LARGE SCALE GENOMIC DNA]</scope>
    <source>
        <strain evidence="1 2">DSM 5745</strain>
    </source>
</reference>
<organism evidence="1 2">
    <name type="scientific">Aspergillus mulundensis</name>
    <dbReference type="NCBI Taxonomy" id="1810919"/>
    <lineage>
        <taxon>Eukaryota</taxon>
        <taxon>Fungi</taxon>
        <taxon>Dikarya</taxon>
        <taxon>Ascomycota</taxon>
        <taxon>Pezizomycotina</taxon>
        <taxon>Eurotiomycetes</taxon>
        <taxon>Eurotiomycetidae</taxon>
        <taxon>Eurotiales</taxon>
        <taxon>Aspergillaceae</taxon>
        <taxon>Aspergillus</taxon>
        <taxon>Aspergillus subgen. Nidulantes</taxon>
    </lineage>
</organism>
<dbReference type="PANTHER" id="PTHR15615:SF27">
    <property type="entry name" value="PHO85 CYCLIN CLG1"/>
    <property type="match status" value="1"/>
</dbReference>
<protein>
    <recommendedName>
        <fullName evidence="3">Cyclin-like protein</fullName>
    </recommendedName>
</protein>
<dbReference type="GO" id="GO:0000307">
    <property type="term" value="C:cyclin-dependent protein kinase holoenzyme complex"/>
    <property type="evidence" value="ECO:0007669"/>
    <property type="project" value="TreeGrafter"/>
</dbReference>
<dbReference type="InterPro" id="IPR013922">
    <property type="entry name" value="Cyclin_PHO80-like"/>
</dbReference>
<keyword evidence="2" id="KW-1185">Reference proteome</keyword>
<dbReference type="SUPFAM" id="SSF47954">
    <property type="entry name" value="Cyclin-like"/>
    <property type="match status" value="1"/>
</dbReference>
<sequence length="473" mass="53242">MPSFYNTGLPAFPLTPPHITGAGRMENEPPFYVLGHNHSAAFPPRYSQNGCEFIEQYSQQSTCYAKPPMNAQQPIHSMRTGRDMTALSQPMFGPVSTANVLPPIRNNVQLPPMDHAVPPQYRRQDPIAQPEQPRKEEKATGGVAAYLDYEMDQMSDFVAEMAQGMYDLYITKINLSDIDFARSVYPGSSVPSQFRKYVFQILSSTRLPSSTILLGLYYLSCRMRMLSSAKVYNAGSGQVYRMLTVALLLGSKFLDDNTFQNKSWAEVSNISVSELNSMELEWLFAFEWKIHDRIYDQQDGFASWLSHWEKWRAKSAIKTQEPRHALAPIDTNITRSNRVSKPLLSPEGPIPPQYQRSTQYENSWLNPAASEYSPPSAPHSGPTTPDYYAVGTWAYSNPPPPYSSTWMPPHQQYMPPPRSQPPSYHHTPSYGFPFPHGGWTTGHGASCGCPYCAKHMEHYMCANLGSMQPILAA</sequence>
<name>A0A3D8SJC5_9EURO</name>
<dbReference type="PANTHER" id="PTHR15615">
    <property type="match status" value="1"/>
</dbReference>
<dbReference type="RefSeq" id="XP_026605951.1">
    <property type="nucleotide sequence ID" value="XM_026745085.1"/>
</dbReference>